<keyword evidence="4" id="KW-0732">Signal</keyword>
<comment type="caution">
    <text evidence="6">The sequence shown here is derived from an EMBL/GenBank/DDBJ whole genome shotgun (WGS) entry which is preliminary data.</text>
</comment>
<comment type="similarity">
    <text evidence="2">Belongs to the bacterial solute-binding protein 8 family.</text>
</comment>
<sequence length="335" mass="36411">MKVADSVFISKTNIRREEMKKLVVGILILASFGLAACGNSDNTSQADTKKSSTQAETALTIKDSNGDQIEVPKNPEKVVVFDNGSLDTMDALGVGDKVVGAATSSLPEYLSSYKKVESAGGIKEPDLEKINQLQPDLIIISGRQRDFQKDLSQIAPTIFLSLDAKNPWESFQQNVTALGEIFGKQEEAKTQLEELSSAIDQTKKKAEATDKKALVTLVNEGQLSAYGSGSRFGFIHDLFGFEQADDQIEASTHGQSVSYEYVLEKNPDILFVVDRTKAIGGDDSKDDISANELVAQTNAGKNQQIISLEPDVWYLSGGGLESMKLMIEDVNQAFK</sequence>
<evidence type="ECO:0000313" key="7">
    <source>
        <dbReference type="Proteomes" id="UP000191171"/>
    </source>
</evidence>
<comment type="subcellular location">
    <subcellularLocation>
        <location evidence="1">Cell envelope</location>
    </subcellularLocation>
</comment>
<evidence type="ECO:0000256" key="3">
    <source>
        <dbReference type="ARBA" id="ARBA00022448"/>
    </source>
</evidence>
<evidence type="ECO:0000256" key="2">
    <source>
        <dbReference type="ARBA" id="ARBA00008814"/>
    </source>
</evidence>
<protein>
    <submittedName>
        <fullName evidence="6">Iron ABC transporter substrate-binding protein</fullName>
    </submittedName>
</protein>
<gene>
    <name evidence="6" type="ORF">B1P95_10745</name>
</gene>
<evidence type="ECO:0000256" key="5">
    <source>
        <dbReference type="SAM" id="Coils"/>
    </source>
</evidence>
<dbReference type="InterPro" id="IPR002491">
    <property type="entry name" value="ABC_transptr_periplasmic_BD"/>
</dbReference>
<keyword evidence="5" id="KW-0175">Coiled coil</keyword>
<proteinExistence type="inferred from homology"/>
<keyword evidence="3" id="KW-0813">Transport</keyword>
<dbReference type="AlphaFoldDB" id="A0A1S8IW36"/>
<dbReference type="PANTHER" id="PTHR30532:SF28">
    <property type="entry name" value="PETROBACTIN-BINDING PROTEIN YCLQ"/>
    <property type="match status" value="1"/>
</dbReference>
<dbReference type="CDD" id="cd01140">
    <property type="entry name" value="FatB"/>
    <property type="match status" value="1"/>
</dbReference>
<dbReference type="SUPFAM" id="SSF53807">
    <property type="entry name" value="Helical backbone' metal receptor"/>
    <property type="match status" value="1"/>
</dbReference>
<evidence type="ECO:0000313" key="6">
    <source>
        <dbReference type="EMBL" id="OOL82177.1"/>
    </source>
</evidence>
<dbReference type="PROSITE" id="PS50983">
    <property type="entry name" value="FE_B12_PBP"/>
    <property type="match status" value="1"/>
</dbReference>
<dbReference type="GO" id="GO:1901678">
    <property type="term" value="P:iron coordination entity transport"/>
    <property type="evidence" value="ECO:0007669"/>
    <property type="project" value="UniProtKB-ARBA"/>
</dbReference>
<dbReference type="Proteomes" id="UP000191171">
    <property type="component" value="Unassembled WGS sequence"/>
</dbReference>
<dbReference type="Pfam" id="PF01497">
    <property type="entry name" value="Peripla_BP_2"/>
    <property type="match status" value="1"/>
</dbReference>
<evidence type="ECO:0000256" key="4">
    <source>
        <dbReference type="ARBA" id="ARBA00022729"/>
    </source>
</evidence>
<feature type="coiled-coil region" evidence="5">
    <location>
        <begin position="185"/>
        <end position="212"/>
    </location>
</feature>
<dbReference type="GO" id="GO:0030288">
    <property type="term" value="C:outer membrane-bounded periplasmic space"/>
    <property type="evidence" value="ECO:0007669"/>
    <property type="project" value="TreeGrafter"/>
</dbReference>
<dbReference type="InterPro" id="IPR051313">
    <property type="entry name" value="Bact_iron-sidero_bind"/>
</dbReference>
<dbReference type="InterPro" id="IPR033870">
    <property type="entry name" value="FatB"/>
</dbReference>
<name>A0A1S8IW36_ENTFC</name>
<dbReference type="PANTHER" id="PTHR30532">
    <property type="entry name" value="IRON III DICITRATE-BINDING PERIPLASMIC PROTEIN"/>
    <property type="match status" value="1"/>
</dbReference>
<dbReference type="Gene3D" id="3.40.50.1980">
    <property type="entry name" value="Nitrogenase molybdenum iron protein domain"/>
    <property type="match status" value="2"/>
</dbReference>
<reference evidence="6 7" key="1">
    <citation type="submission" date="2017-02" db="EMBL/GenBank/DDBJ databases">
        <title>Clonality and virulence of isolates of VRE in Hematopoietic Stem Cell Transplanted (HSCT) patients.</title>
        <authorList>
            <person name="Marchi A.P."/>
            <person name="Martins R.C."/>
            <person name="Marie S.K."/>
            <person name="Levin A.S."/>
            <person name="Costa S.F."/>
        </authorList>
    </citation>
    <scope>NUCLEOTIDE SEQUENCE [LARGE SCALE GENOMIC DNA]</scope>
    <source>
        <strain evidence="6 7">LIM1759</strain>
    </source>
</reference>
<organism evidence="6 7">
    <name type="scientific">Enterococcus faecium</name>
    <name type="common">Streptococcus faecium</name>
    <dbReference type="NCBI Taxonomy" id="1352"/>
    <lineage>
        <taxon>Bacteria</taxon>
        <taxon>Bacillati</taxon>
        <taxon>Bacillota</taxon>
        <taxon>Bacilli</taxon>
        <taxon>Lactobacillales</taxon>
        <taxon>Enterococcaceae</taxon>
        <taxon>Enterococcus</taxon>
    </lineage>
</organism>
<evidence type="ECO:0000256" key="1">
    <source>
        <dbReference type="ARBA" id="ARBA00004196"/>
    </source>
</evidence>
<accession>A0A1S8IW36</accession>
<dbReference type="EMBL" id="MVGJ01000061">
    <property type="protein sequence ID" value="OOL82177.1"/>
    <property type="molecule type" value="Genomic_DNA"/>
</dbReference>